<dbReference type="GO" id="GO:0009443">
    <property type="term" value="P:pyridoxal 5'-phosphate salvage"/>
    <property type="evidence" value="ECO:0007669"/>
    <property type="project" value="InterPro"/>
</dbReference>
<feature type="domain" description="Pyridoxamine kinase/Phosphomethylpyrimidine kinase" evidence="7">
    <location>
        <begin position="87"/>
        <end position="268"/>
    </location>
</feature>
<evidence type="ECO:0000256" key="6">
    <source>
        <dbReference type="ARBA" id="ARBA00022840"/>
    </source>
</evidence>
<accession>A0A9W8FXS1</accession>
<gene>
    <name evidence="8" type="primary">BUD16</name>
    <name evidence="8" type="ORF">GGI25_005941</name>
</gene>
<keyword evidence="5 8" id="KW-0418">Kinase</keyword>
<evidence type="ECO:0000256" key="4">
    <source>
        <dbReference type="ARBA" id="ARBA00022741"/>
    </source>
</evidence>
<dbReference type="CDD" id="cd01173">
    <property type="entry name" value="pyridoxal_pyridoxamine_kinase"/>
    <property type="match status" value="1"/>
</dbReference>
<dbReference type="InterPro" id="IPR029056">
    <property type="entry name" value="Ribokinase-like"/>
</dbReference>
<sequence>MSTEKKSPSTRILSIQSHVVSGYVGNRAATFPLQLLGHEVDVINTVQLSNHTGYNTFRGERFPASHILELFRGLQDNRLNDYSHLLVGYIGNSENIKAVEHIARELKPSMFVLDPVLGDDNTLYVPEELIAMYRDVLCPLADLVTPNQFEAELLTETKITSLSSAQLACDKLHKLGISRVVITSSVLSEKDALYLVGSELSSGGHKHQFYIKFSRLDGYFTGSGDFFAALTVARFIEAGSLARACELAMATMAGVMQETLRFQRQTGVVAPKDLKRGSRDADMVKGFELRIVPAQRLITKPELEFDAVTLPLL</sequence>
<dbReference type="InterPro" id="IPR004625">
    <property type="entry name" value="PyrdxlKinase"/>
</dbReference>
<comment type="similarity">
    <text evidence="1">Belongs to the pyridoxine kinase family.</text>
</comment>
<comment type="caution">
    <text evidence="8">The sequence shown here is derived from an EMBL/GenBank/DDBJ whole genome shotgun (WGS) entry which is preliminary data.</text>
</comment>
<evidence type="ECO:0000313" key="8">
    <source>
        <dbReference type="EMBL" id="KAJ2670130.1"/>
    </source>
</evidence>
<evidence type="ECO:0000256" key="5">
    <source>
        <dbReference type="ARBA" id="ARBA00022777"/>
    </source>
</evidence>
<evidence type="ECO:0000256" key="3">
    <source>
        <dbReference type="ARBA" id="ARBA00022679"/>
    </source>
</evidence>
<dbReference type="GO" id="GO:0005829">
    <property type="term" value="C:cytosol"/>
    <property type="evidence" value="ECO:0007669"/>
    <property type="project" value="TreeGrafter"/>
</dbReference>
<protein>
    <recommendedName>
        <fullName evidence="2">pyridoxal kinase</fullName>
        <ecNumber evidence="2">2.7.1.35</ecNumber>
    </recommendedName>
</protein>
<dbReference type="InterPro" id="IPR013749">
    <property type="entry name" value="PM/HMP-P_kinase-1"/>
</dbReference>
<organism evidence="8 9">
    <name type="scientific">Coemansia spiralis</name>
    <dbReference type="NCBI Taxonomy" id="417178"/>
    <lineage>
        <taxon>Eukaryota</taxon>
        <taxon>Fungi</taxon>
        <taxon>Fungi incertae sedis</taxon>
        <taxon>Zoopagomycota</taxon>
        <taxon>Kickxellomycotina</taxon>
        <taxon>Kickxellomycetes</taxon>
        <taxon>Kickxellales</taxon>
        <taxon>Kickxellaceae</taxon>
        <taxon>Coemansia</taxon>
    </lineage>
</organism>
<dbReference type="Pfam" id="PF08543">
    <property type="entry name" value="Phos_pyr_kin"/>
    <property type="match status" value="1"/>
</dbReference>
<keyword evidence="6" id="KW-0067">ATP-binding</keyword>
<evidence type="ECO:0000256" key="1">
    <source>
        <dbReference type="ARBA" id="ARBA00008805"/>
    </source>
</evidence>
<name>A0A9W8FXS1_9FUNG</name>
<dbReference type="AlphaFoldDB" id="A0A9W8FXS1"/>
<dbReference type="SUPFAM" id="SSF53613">
    <property type="entry name" value="Ribokinase-like"/>
    <property type="match status" value="1"/>
</dbReference>
<dbReference type="GO" id="GO:0008478">
    <property type="term" value="F:pyridoxal kinase activity"/>
    <property type="evidence" value="ECO:0007669"/>
    <property type="project" value="UniProtKB-EC"/>
</dbReference>
<dbReference type="PANTHER" id="PTHR10534">
    <property type="entry name" value="PYRIDOXAL KINASE"/>
    <property type="match status" value="1"/>
</dbReference>
<dbReference type="EC" id="2.7.1.35" evidence="2"/>
<dbReference type="OrthoDB" id="2104723at2759"/>
<dbReference type="Gene3D" id="3.40.1190.20">
    <property type="match status" value="1"/>
</dbReference>
<keyword evidence="3 8" id="KW-0808">Transferase</keyword>
<dbReference type="Proteomes" id="UP001151518">
    <property type="component" value="Unassembled WGS sequence"/>
</dbReference>
<evidence type="ECO:0000313" key="9">
    <source>
        <dbReference type="Proteomes" id="UP001151518"/>
    </source>
</evidence>
<dbReference type="EMBL" id="JANBTW010000132">
    <property type="protein sequence ID" value="KAJ2670130.1"/>
    <property type="molecule type" value="Genomic_DNA"/>
</dbReference>
<keyword evidence="4" id="KW-0547">Nucleotide-binding</keyword>
<reference evidence="8" key="1">
    <citation type="submission" date="2022-07" db="EMBL/GenBank/DDBJ databases">
        <title>Phylogenomic reconstructions and comparative analyses of Kickxellomycotina fungi.</title>
        <authorList>
            <person name="Reynolds N.K."/>
            <person name="Stajich J.E."/>
            <person name="Barry K."/>
            <person name="Grigoriev I.V."/>
            <person name="Crous P."/>
            <person name="Smith M.E."/>
        </authorList>
    </citation>
    <scope>NUCLEOTIDE SEQUENCE</scope>
    <source>
        <strain evidence="8">NRRL 3115</strain>
    </source>
</reference>
<evidence type="ECO:0000256" key="2">
    <source>
        <dbReference type="ARBA" id="ARBA00012104"/>
    </source>
</evidence>
<proteinExistence type="inferred from homology"/>
<dbReference type="GO" id="GO:0005524">
    <property type="term" value="F:ATP binding"/>
    <property type="evidence" value="ECO:0007669"/>
    <property type="project" value="UniProtKB-KW"/>
</dbReference>
<evidence type="ECO:0000259" key="7">
    <source>
        <dbReference type="Pfam" id="PF08543"/>
    </source>
</evidence>
<dbReference type="PANTHER" id="PTHR10534:SF2">
    <property type="entry name" value="PYRIDOXAL KINASE"/>
    <property type="match status" value="1"/>
</dbReference>
<dbReference type="NCBIfam" id="TIGR00687">
    <property type="entry name" value="pyridox_kin"/>
    <property type="match status" value="1"/>
</dbReference>